<dbReference type="SUPFAM" id="SSF50405">
    <property type="entry name" value="Actin-crosslinking proteins"/>
    <property type="match status" value="2"/>
</dbReference>
<evidence type="ECO:0000313" key="6">
    <source>
        <dbReference type="RefSeq" id="XP_048136194.1"/>
    </source>
</evidence>
<dbReference type="OrthoDB" id="2432302at2759"/>
<dbReference type="RefSeq" id="XP_048136194.1">
    <property type="nucleotide sequence ID" value="XM_048280237.1"/>
</dbReference>
<accession>A0A8B8R335</accession>
<feature type="region of interest" description="Disordered" evidence="1">
    <location>
        <begin position="388"/>
        <end position="428"/>
    </location>
</feature>
<dbReference type="PANTHER" id="PTHR31205:SF69">
    <property type="entry name" value="ACTIN CROSS-LINKING PROTEIN (DUF569)"/>
    <property type="match status" value="1"/>
</dbReference>
<evidence type="ECO:0000313" key="4">
    <source>
        <dbReference type="Proteomes" id="UP000827889"/>
    </source>
</evidence>
<proteinExistence type="predicted"/>
<feature type="domain" description="DUF569" evidence="3">
    <location>
        <begin position="433"/>
        <end position="511"/>
    </location>
</feature>
<organism evidence="4 5">
    <name type="scientific">Rhodamnia argentea</name>
    <dbReference type="NCBI Taxonomy" id="178133"/>
    <lineage>
        <taxon>Eukaryota</taxon>
        <taxon>Viridiplantae</taxon>
        <taxon>Streptophyta</taxon>
        <taxon>Embryophyta</taxon>
        <taxon>Tracheophyta</taxon>
        <taxon>Spermatophyta</taxon>
        <taxon>Magnoliopsida</taxon>
        <taxon>eudicotyledons</taxon>
        <taxon>Gunneridae</taxon>
        <taxon>Pentapetalae</taxon>
        <taxon>rosids</taxon>
        <taxon>malvids</taxon>
        <taxon>Myrtales</taxon>
        <taxon>Myrtaceae</taxon>
        <taxon>Myrtoideae</taxon>
        <taxon>Myrteae</taxon>
        <taxon>Australasian group</taxon>
        <taxon>Rhodamnia</taxon>
    </lineage>
</organism>
<dbReference type="RefSeq" id="XP_030553810.1">
    <property type="nucleotide sequence ID" value="XM_030697950.1"/>
</dbReference>
<dbReference type="PANTHER" id="PTHR31205">
    <property type="entry name" value="ACTIN CROSS-LINKING PROTEIN (DUF569)"/>
    <property type="match status" value="1"/>
</dbReference>
<sequence>MDLFTKTGAVKLRSHLDKYLVADDDSQRARQSRNGASARARWSVEPVEGRGHLIRLRSCHGRYLAASDEPFLLGMTGKRVLQASPEEGSYSSWNFEWEPVRDGFQVKLRSWCGKYLRANGGPPPWRNSVTHDDPLAGGTTNWVLWDVEAVARSTDAAALEDYASSFSSFSSSVLDGDDRDDVAVRSDVLSPKAVAVRSEVWSPTAVAIAPRNNGGKQISGAGYCLLSGMEFFRNAKVVRLRSRHDKYLVAEEDEEGVVQARDGSSPNARWSVEFVLNSDSVVRLKSRYGKYLTASNQPFLLGMTGRKVIQSLPRRLDSSLEWEAVREGTHVKLRTRYGHFLRANGGLPPWRNSVTHDVPHHTATQEWVLWDVDVIEIEVHSPTAMRPVEPLDHFDSSLGSETASPSSSSANSGRFSRQESNDSYVGSPPKIEGRTIYYHIADENGNVEGEDMEGYSLNFRGNNVEELTRKLEGETAMQGIIVCSRSPLNGKLFPLRLQLPPNSSTMHVVVVPPSSTVAGDFSK</sequence>
<protein>
    <submittedName>
        <fullName evidence="5 6">Uncharacterized protein LOC115757635 isoform X1</fullName>
    </submittedName>
</protein>
<dbReference type="AlphaFoldDB" id="A0A8B8R335"/>
<evidence type="ECO:0000259" key="3">
    <source>
        <dbReference type="Pfam" id="PF22932"/>
    </source>
</evidence>
<dbReference type="FunFam" id="2.80.10.50:FF:000067">
    <property type="entry name" value="BnaC05g19630D protein"/>
    <property type="match status" value="2"/>
</dbReference>
<dbReference type="InterPro" id="IPR008999">
    <property type="entry name" value="Actin-crosslinking"/>
</dbReference>
<keyword evidence="4" id="KW-1185">Reference proteome</keyword>
<reference evidence="5" key="1">
    <citation type="submission" date="2025-04" db="UniProtKB">
        <authorList>
            <consortium name="RefSeq"/>
        </authorList>
    </citation>
    <scope>IDENTIFICATION</scope>
    <source>
        <tissue evidence="6">Leaf</tissue>
    </source>
</reference>
<dbReference type="CDD" id="cd23340">
    <property type="entry name" value="beta-trefoil_FSCN_ACP-like"/>
    <property type="match status" value="2"/>
</dbReference>
<dbReference type="InterPro" id="IPR007679">
    <property type="entry name" value="DUF569"/>
</dbReference>
<feature type="compositionally biased region" description="Low complexity" evidence="1">
    <location>
        <begin position="396"/>
        <end position="415"/>
    </location>
</feature>
<feature type="domain" description="DUF569" evidence="2">
    <location>
        <begin position="229"/>
        <end position="370"/>
    </location>
</feature>
<dbReference type="GeneID" id="115757635"/>
<dbReference type="KEGG" id="rarg:115757635"/>
<dbReference type="Pfam" id="PF22932">
    <property type="entry name" value="Ubiq_DUF_assoc"/>
    <property type="match status" value="1"/>
</dbReference>
<dbReference type="InterPro" id="IPR054726">
    <property type="entry name" value="Ubiq_DUF569-assoc"/>
</dbReference>
<evidence type="ECO:0000313" key="5">
    <source>
        <dbReference type="RefSeq" id="XP_030553810.1"/>
    </source>
</evidence>
<dbReference type="Proteomes" id="UP000827889">
    <property type="component" value="Chromosome 6"/>
</dbReference>
<evidence type="ECO:0000256" key="1">
    <source>
        <dbReference type="SAM" id="MobiDB-lite"/>
    </source>
</evidence>
<name>A0A8B8R335_9MYRT</name>
<dbReference type="Pfam" id="PF04601">
    <property type="entry name" value="DUF569"/>
    <property type="match status" value="2"/>
</dbReference>
<feature type="domain" description="DUF569" evidence="2">
    <location>
        <begin position="1"/>
        <end position="145"/>
    </location>
</feature>
<dbReference type="Gene3D" id="2.80.10.50">
    <property type="match status" value="2"/>
</dbReference>
<gene>
    <name evidence="5 6" type="primary">LOC115757635</name>
</gene>
<evidence type="ECO:0000259" key="2">
    <source>
        <dbReference type="Pfam" id="PF04601"/>
    </source>
</evidence>